<protein>
    <submittedName>
        <fullName evidence="1">Uncharacterized protein</fullName>
    </submittedName>
</protein>
<sequence>MLRVTHDQSLPSGRHSRRTAIWRQVDSEFHLKFFNLLGQSITRITFADRTSSG</sequence>
<comment type="caution">
    <text evidence="1">The sequence shown here is derived from an EMBL/GenBank/DDBJ whole genome shotgun (WGS) entry which is preliminary data.</text>
</comment>
<reference evidence="1" key="1">
    <citation type="submission" date="2012-11" db="EMBL/GenBank/DDBJ databases">
        <title>Permanent draft genomes of Rhodopirellula europaea strain SH398 and 6C.</title>
        <authorList>
            <person name="Richter M."/>
            <person name="Richter-Heitmann T."/>
            <person name="Frank C."/>
            <person name="Harder J."/>
            <person name="Glockner F.O."/>
        </authorList>
    </citation>
    <scope>NUCLEOTIDE SEQUENCE</scope>
    <source>
        <strain evidence="1">6C</strain>
    </source>
</reference>
<organism evidence="1 2">
    <name type="scientific">Rhodopirellula europaea 6C</name>
    <dbReference type="NCBI Taxonomy" id="1263867"/>
    <lineage>
        <taxon>Bacteria</taxon>
        <taxon>Pseudomonadati</taxon>
        <taxon>Planctomycetota</taxon>
        <taxon>Planctomycetia</taxon>
        <taxon>Pirellulales</taxon>
        <taxon>Pirellulaceae</taxon>
        <taxon>Rhodopirellula</taxon>
    </lineage>
</organism>
<proteinExistence type="predicted"/>
<keyword evidence="2" id="KW-1185">Reference proteome</keyword>
<dbReference type="AlphaFoldDB" id="M2A9I8"/>
<gene>
    <name evidence="1" type="ORF">RE6C_00396</name>
</gene>
<dbReference type="Proteomes" id="UP000011529">
    <property type="component" value="Unassembled WGS sequence"/>
</dbReference>
<name>M2A9I8_9BACT</name>
<reference evidence="1" key="2">
    <citation type="journal article" date="2013" name="Mar. Genomics">
        <title>Expression of sulfatases in Rhodopirellula baltica and the diversity of sulfatases in the genus Rhodopirellula.</title>
        <authorList>
            <person name="Wegner C.E."/>
            <person name="Richter-Heitmann T."/>
            <person name="Klindworth A."/>
            <person name="Klockow C."/>
            <person name="Richter M."/>
            <person name="Achstetter T."/>
            <person name="Glockner F.O."/>
            <person name="Harder J."/>
        </authorList>
    </citation>
    <scope>NUCLEOTIDE SEQUENCE [LARGE SCALE GENOMIC DNA]</scope>
    <source>
        <strain evidence="1">6C</strain>
    </source>
</reference>
<dbReference type="EMBL" id="ANMO01000024">
    <property type="protein sequence ID" value="EMB18856.1"/>
    <property type="molecule type" value="Genomic_DNA"/>
</dbReference>
<evidence type="ECO:0000313" key="1">
    <source>
        <dbReference type="EMBL" id="EMB18856.1"/>
    </source>
</evidence>
<dbReference type="PATRIC" id="fig|1263867.3.peg.428"/>
<accession>M2A9I8</accession>
<evidence type="ECO:0000313" key="2">
    <source>
        <dbReference type="Proteomes" id="UP000011529"/>
    </source>
</evidence>